<proteinExistence type="predicted"/>
<sequence>MQYPHLLQKYLEREKISNPEKVSESIMNKMLEEKINSLERIIKEKEQKVEMLKEQLNNSK</sequence>
<dbReference type="PATRIC" id="fig|447.4.peg.2447"/>
<evidence type="ECO:0000256" key="1">
    <source>
        <dbReference type="SAM" id="Coils"/>
    </source>
</evidence>
<keyword evidence="3" id="KW-1185">Reference proteome</keyword>
<comment type="caution">
    <text evidence="2">The sequence shown here is derived from an EMBL/GenBank/DDBJ whole genome shotgun (WGS) entry which is preliminary data.</text>
</comment>
<dbReference type="RefSeq" id="WP_058459907.1">
    <property type="nucleotide sequence ID" value="NZ_CAAAIY010000021.1"/>
</dbReference>
<dbReference type="AlphaFoldDB" id="A0A0W0RRG9"/>
<name>A0A0W0RRG9_LEGBO</name>
<evidence type="ECO:0000313" key="2">
    <source>
        <dbReference type="EMBL" id="KTC73663.1"/>
    </source>
</evidence>
<dbReference type="Proteomes" id="UP000054695">
    <property type="component" value="Unassembled WGS sequence"/>
</dbReference>
<protein>
    <submittedName>
        <fullName evidence="2">Uncharacterized protein</fullName>
    </submittedName>
</protein>
<gene>
    <name evidence="2" type="ORF">Lboz_2309</name>
</gene>
<organism evidence="2 3">
    <name type="scientific">Legionella bozemanae</name>
    <name type="common">Fluoribacter bozemanae</name>
    <dbReference type="NCBI Taxonomy" id="447"/>
    <lineage>
        <taxon>Bacteria</taxon>
        <taxon>Pseudomonadati</taxon>
        <taxon>Pseudomonadota</taxon>
        <taxon>Gammaproteobacteria</taxon>
        <taxon>Legionellales</taxon>
        <taxon>Legionellaceae</taxon>
        <taxon>Legionella</taxon>
    </lineage>
</organism>
<keyword evidence="1" id="KW-0175">Coiled coil</keyword>
<feature type="coiled-coil region" evidence="1">
    <location>
        <begin position="28"/>
        <end position="58"/>
    </location>
</feature>
<accession>A0A0W0RRG9</accession>
<evidence type="ECO:0000313" key="3">
    <source>
        <dbReference type="Proteomes" id="UP000054695"/>
    </source>
</evidence>
<dbReference type="EMBL" id="LNXU01000019">
    <property type="protein sequence ID" value="KTC73663.1"/>
    <property type="molecule type" value="Genomic_DNA"/>
</dbReference>
<reference evidence="2 3" key="1">
    <citation type="submission" date="2015-11" db="EMBL/GenBank/DDBJ databases">
        <title>Genomic analysis of 38 Legionella species identifies large and diverse effector repertoires.</title>
        <authorList>
            <person name="Burstein D."/>
            <person name="Amaro F."/>
            <person name="Zusman T."/>
            <person name="Lifshitz Z."/>
            <person name="Cohen O."/>
            <person name="Gilbert J.A."/>
            <person name="Pupko T."/>
            <person name="Shuman H.A."/>
            <person name="Segal G."/>
        </authorList>
    </citation>
    <scope>NUCLEOTIDE SEQUENCE [LARGE SCALE GENOMIC DNA]</scope>
    <source>
        <strain evidence="2 3">WIGA</strain>
    </source>
</reference>